<evidence type="ECO:0000313" key="3">
    <source>
        <dbReference type="Proteomes" id="UP000799421"/>
    </source>
</evidence>
<name>A0A6A7BVB8_9PEZI</name>
<proteinExistence type="predicted"/>
<keyword evidence="3" id="KW-1185">Reference proteome</keyword>
<protein>
    <submittedName>
        <fullName evidence="2">Uncharacterized protein</fullName>
    </submittedName>
</protein>
<feature type="signal peptide" evidence="1">
    <location>
        <begin position="1"/>
        <end position="21"/>
    </location>
</feature>
<dbReference type="AlphaFoldDB" id="A0A6A7BVB8"/>
<dbReference type="Proteomes" id="UP000799421">
    <property type="component" value="Unassembled WGS sequence"/>
</dbReference>
<feature type="chain" id="PRO_5025535615" evidence="1">
    <location>
        <begin position="22"/>
        <end position="168"/>
    </location>
</feature>
<keyword evidence="1" id="KW-0732">Signal</keyword>
<gene>
    <name evidence="2" type="ORF">K470DRAFT_288699</name>
</gene>
<dbReference type="EMBL" id="MU005998">
    <property type="protein sequence ID" value="KAF2859083.1"/>
    <property type="molecule type" value="Genomic_DNA"/>
</dbReference>
<evidence type="ECO:0000313" key="2">
    <source>
        <dbReference type="EMBL" id="KAF2859083.1"/>
    </source>
</evidence>
<sequence length="168" mass="18700">MYVHFVNTLAILNLKIQVSQSGKPTNPPKDVNCWVFATNNKVKLVKLGTRYARLGTLSQARPNVGLYSVDVKGNTGGVRRPGFEQDIVSYGGYRGPEGLLYTHELLYRKRARLVNHTHETTMGRKGQFVTGKKATSDGGKVTFDSASRFWKEACVMLGKMESSVRLEC</sequence>
<accession>A0A6A7BVB8</accession>
<evidence type="ECO:0000256" key="1">
    <source>
        <dbReference type="SAM" id="SignalP"/>
    </source>
</evidence>
<reference evidence="2" key="1">
    <citation type="journal article" date="2020" name="Stud. Mycol.">
        <title>101 Dothideomycetes genomes: a test case for predicting lifestyles and emergence of pathogens.</title>
        <authorList>
            <person name="Haridas S."/>
            <person name="Albert R."/>
            <person name="Binder M."/>
            <person name="Bloem J."/>
            <person name="Labutti K."/>
            <person name="Salamov A."/>
            <person name="Andreopoulos B."/>
            <person name="Baker S."/>
            <person name="Barry K."/>
            <person name="Bills G."/>
            <person name="Bluhm B."/>
            <person name="Cannon C."/>
            <person name="Castanera R."/>
            <person name="Culley D."/>
            <person name="Daum C."/>
            <person name="Ezra D."/>
            <person name="Gonzalez J."/>
            <person name="Henrissat B."/>
            <person name="Kuo A."/>
            <person name="Liang C."/>
            <person name="Lipzen A."/>
            <person name="Lutzoni F."/>
            <person name="Magnuson J."/>
            <person name="Mondo S."/>
            <person name="Nolan M."/>
            <person name="Ohm R."/>
            <person name="Pangilinan J."/>
            <person name="Park H.-J."/>
            <person name="Ramirez L."/>
            <person name="Alfaro M."/>
            <person name="Sun H."/>
            <person name="Tritt A."/>
            <person name="Yoshinaga Y."/>
            <person name="Zwiers L.-H."/>
            <person name="Turgeon B."/>
            <person name="Goodwin S."/>
            <person name="Spatafora J."/>
            <person name="Crous P."/>
            <person name="Grigoriev I."/>
        </authorList>
    </citation>
    <scope>NUCLEOTIDE SEQUENCE</scope>
    <source>
        <strain evidence="2">CBS 480.64</strain>
    </source>
</reference>
<organism evidence="2 3">
    <name type="scientific">Piedraia hortae CBS 480.64</name>
    <dbReference type="NCBI Taxonomy" id="1314780"/>
    <lineage>
        <taxon>Eukaryota</taxon>
        <taxon>Fungi</taxon>
        <taxon>Dikarya</taxon>
        <taxon>Ascomycota</taxon>
        <taxon>Pezizomycotina</taxon>
        <taxon>Dothideomycetes</taxon>
        <taxon>Dothideomycetidae</taxon>
        <taxon>Capnodiales</taxon>
        <taxon>Piedraiaceae</taxon>
        <taxon>Piedraia</taxon>
    </lineage>
</organism>